<evidence type="ECO:0000256" key="1">
    <source>
        <dbReference type="PROSITE-ProRule" id="PRU00169"/>
    </source>
</evidence>
<accession>A0A1N6VSZ2</accession>
<name>A0A1N6VSZ2_9SPIO</name>
<dbReference type="CDD" id="cd17557">
    <property type="entry name" value="REC_Rcp-like"/>
    <property type="match status" value="1"/>
</dbReference>
<organism evidence="3 4">
    <name type="scientific">Alkalispirochaeta americana</name>
    <dbReference type="NCBI Taxonomy" id="159291"/>
    <lineage>
        <taxon>Bacteria</taxon>
        <taxon>Pseudomonadati</taxon>
        <taxon>Spirochaetota</taxon>
        <taxon>Spirochaetia</taxon>
        <taxon>Spirochaetales</taxon>
        <taxon>Spirochaetaceae</taxon>
        <taxon>Alkalispirochaeta</taxon>
    </lineage>
</organism>
<dbReference type="PANTHER" id="PTHR44520:SF2">
    <property type="entry name" value="RESPONSE REGULATOR RCP1"/>
    <property type="match status" value="1"/>
</dbReference>
<dbReference type="PANTHER" id="PTHR44520">
    <property type="entry name" value="RESPONSE REGULATOR RCP1-RELATED"/>
    <property type="match status" value="1"/>
</dbReference>
<proteinExistence type="predicted"/>
<evidence type="ECO:0000313" key="4">
    <source>
        <dbReference type="Proteomes" id="UP000186400"/>
    </source>
</evidence>
<dbReference type="Proteomes" id="UP000186400">
    <property type="component" value="Unassembled WGS sequence"/>
</dbReference>
<dbReference type="EMBL" id="FTMS01000015">
    <property type="protein sequence ID" value="SIQ80898.1"/>
    <property type="molecule type" value="Genomic_DNA"/>
</dbReference>
<reference evidence="3 4" key="1">
    <citation type="submission" date="2017-01" db="EMBL/GenBank/DDBJ databases">
        <authorList>
            <person name="Mah S.A."/>
            <person name="Swanson W.J."/>
            <person name="Moy G.W."/>
            <person name="Vacquier V.D."/>
        </authorList>
    </citation>
    <scope>NUCLEOTIDE SEQUENCE [LARGE SCALE GENOMIC DNA]</scope>
    <source>
        <strain evidence="3 4">ASpG1</strain>
    </source>
</reference>
<feature type="domain" description="Response regulatory" evidence="2">
    <location>
        <begin position="6"/>
        <end position="133"/>
    </location>
</feature>
<dbReference type="PROSITE" id="PS50110">
    <property type="entry name" value="RESPONSE_REGULATORY"/>
    <property type="match status" value="1"/>
</dbReference>
<dbReference type="InterPro" id="IPR052893">
    <property type="entry name" value="TCS_response_regulator"/>
</dbReference>
<gene>
    <name evidence="3" type="ORF">SAMN05920897_11571</name>
</gene>
<dbReference type="OrthoDB" id="9797769at2"/>
<dbReference type="Gene3D" id="3.40.50.2300">
    <property type="match status" value="1"/>
</dbReference>
<dbReference type="Pfam" id="PF00072">
    <property type="entry name" value="Response_reg"/>
    <property type="match status" value="1"/>
</dbReference>
<dbReference type="SMART" id="SM00448">
    <property type="entry name" value="REC"/>
    <property type="match status" value="1"/>
</dbReference>
<keyword evidence="1" id="KW-0597">Phosphoprotein</keyword>
<dbReference type="GO" id="GO:0000160">
    <property type="term" value="P:phosphorelay signal transduction system"/>
    <property type="evidence" value="ECO:0007669"/>
    <property type="project" value="InterPro"/>
</dbReference>
<evidence type="ECO:0000313" key="3">
    <source>
        <dbReference type="EMBL" id="SIQ80898.1"/>
    </source>
</evidence>
<keyword evidence="4" id="KW-1185">Reference proteome</keyword>
<dbReference type="InterPro" id="IPR001789">
    <property type="entry name" value="Sig_transdc_resp-reg_receiver"/>
</dbReference>
<dbReference type="STRING" id="159291.SAMN05920897_11571"/>
<dbReference type="SUPFAM" id="SSF52172">
    <property type="entry name" value="CheY-like"/>
    <property type="match status" value="1"/>
</dbReference>
<protein>
    <submittedName>
        <fullName evidence="3">Response regulator receiver domain-containing protein</fullName>
    </submittedName>
</protein>
<dbReference type="InterPro" id="IPR011006">
    <property type="entry name" value="CheY-like_superfamily"/>
</dbReference>
<dbReference type="RefSeq" id="WP_076489463.1">
    <property type="nucleotide sequence ID" value="NZ_FTMS01000015.1"/>
</dbReference>
<dbReference type="AlphaFoldDB" id="A0A1N6VSZ2"/>
<evidence type="ECO:0000259" key="2">
    <source>
        <dbReference type="PROSITE" id="PS50110"/>
    </source>
</evidence>
<feature type="modified residue" description="4-aspartylphosphate" evidence="1">
    <location>
        <position position="66"/>
    </location>
</feature>
<sequence>MKHEVVILIAEDDEGHADLIRKNLARAGIVNRIIHFVDGQEIIDFLFSRGDGPRRISGEAYVLLLDIRMPKLDGAEVLERIKADQELRKIPVMMITTTDDPREVERCHDLGCSSYITKPVEYEGFVHAIRQLGLFLSVVQIPQINGMG</sequence>